<evidence type="ECO:0000313" key="1">
    <source>
        <dbReference type="EMBL" id="CAG6586399.1"/>
    </source>
</evidence>
<name>A0A8D8K8L8_CULPI</name>
<organism evidence="1">
    <name type="scientific">Culex pipiens</name>
    <name type="common">House mosquito</name>
    <dbReference type="NCBI Taxonomy" id="7175"/>
    <lineage>
        <taxon>Eukaryota</taxon>
        <taxon>Metazoa</taxon>
        <taxon>Ecdysozoa</taxon>
        <taxon>Arthropoda</taxon>
        <taxon>Hexapoda</taxon>
        <taxon>Insecta</taxon>
        <taxon>Pterygota</taxon>
        <taxon>Neoptera</taxon>
        <taxon>Endopterygota</taxon>
        <taxon>Diptera</taxon>
        <taxon>Nematocera</taxon>
        <taxon>Culicoidea</taxon>
        <taxon>Culicidae</taxon>
        <taxon>Culicinae</taxon>
        <taxon>Culicini</taxon>
        <taxon>Culex</taxon>
        <taxon>Culex</taxon>
    </lineage>
</organism>
<dbReference type="EMBL" id="HBUE01059090">
    <property type="protein sequence ID" value="CAG6467766.1"/>
    <property type="molecule type" value="Transcribed_RNA"/>
</dbReference>
<dbReference type="EMBL" id="HBUE01317622">
    <property type="protein sequence ID" value="CAG6586399.1"/>
    <property type="molecule type" value="Transcribed_RNA"/>
</dbReference>
<proteinExistence type="predicted"/>
<dbReference type="EMBL" id="HBUE01211195">
    <property type="protein sequence ID" value="CAG6534462.1"/>
    <property type="molecule type" value="Transcribed_RNA"/>
</dbReference>
<accession>A0A8D8K8L8</accession>
<sequence length="143" mass="16183">MLRRHIRVCNYLPLKKVRCSSMTKQRTSQILKSVNRRSELLSASQALRSIVQVRRSPTTHLSVVADSWPIFRLIDSSSVQMNECCNSEAHSVTLYESFSTALLVSPRALARLNVVRVPTDWIASDKRVPVERGISMKGLNELC</sequence>
<protein>
    <submittedName>
        <fullName evidence="1">(northern house mosquito) hypothetical protein</fullName>
    </submittedName>
</protein>
<reference evidence="1" key="1">
    <citation type="submission" date="2021-05" db="EMBL/GenBank/DDBJ databases">
        <authorList>
            <person name="Alioto T."/>
            <person name="Alioto T."/>
            <person name="Gomez Garrido J."/>
        </authorList>
    </citation>
    <scope>NUCLEOTIDE SEQUENCE</scope>
</reference>
<dbReference type="AlphaFoldDB" id="A0A8D8K8L8"/>